<name>A0A2U2I5J9_9BURK</name>
<dbReference type="PROSITE" id="PS50110">
    <property type="entry name" value="RESPONSE_REGULATORY"/>
    <property type="match status" value="1"/>
</dbReference>
<evidence type="ECO:0000256" key="1">
    <source>
        <dbReference type="ARBA" id="ARBA00022553"/>
    </source>
</evidence>
<protein>
    <submittedName>
        <fullName evidence="4">Response regulator</fullName>
    </submittedName>
</protein>
<dbReference type="PANTHER" id="PTHR44591">
    <property type="entry name" value="STRESS RESPONSE REGULATOR PROTEIN 1"/>
    <property type="match status" value="1"/>
</dbReference>
<dbReference type="InterPro" id="IPR011006">
    <property type="entry name" value="CheY-like_superfamily"/>
</dbReference>
<gene>
    <name evidence="4" type="ORF">C7C56_004530</name>
</gene>
<proteinExistence type="predicted"/>
<organism evidence="4 5">
    <name type="scientific">Massilia glaciei</name>
    <dbReference type="NCBI Taxonomy" id="1524097"/>
    <lineage>
        <taxon>Bacteria</taxon>
        <taxon>Pseudomonadati</taxon>
        <taxon>Pseudomonadota</taxon>
        <taxon>Betaproteobacteria</taxon>
        <taxon>Burkholderiales</taxon>
        <taxon>Oxalobacteraceae</taxon>
        <taxon>Telluria group</taxon>
        <taxon>Massilia</taxon>
    </lineage>
</organism>
<dbReference type="GO" id="GO:0000160">
    <property type="term" value="P:phosphorelay signal transduction system"/>
    <property type="evidence" value="ECO:0007669"/>
    <property type="project" value="InterPro"/>
</dbReference>
<dbReference type="Pfam" id="PF00072">
    <property type="entry name" value="Response_reg"/>
    <property type="match status" value="1"/>
</dbReference>
<accession>A0A2U2I5J9</accession>
<dbReference type="SUPFAM" id="SSF52172">
    <property type="entry name" value="CheY-like"/>
    <property type="match status" value="1"/>
</dbReference>
<sequence length="275" mass="30024">MRVKKYLLAIRLLGFQPDEEAQIAAMLGEAPPGGPAFTCLVEDSLQDPDLYVVNGEDLRALAALVDIEPEAGELALIVGPVEMAFPCAQIARPLEPARLCSMLTDLAEHHMAALQRIRDRGLALRPERRRRQRLDFDVTDPALYQSRRRPRPSGAILIIDKGGALRDHVARLLAVHKLSIEWTDSAAAALHLCEETPVSVVLINTSTPDIDPYVVCAAIKSLPNGSRIAVVFLINQAFGYDSVRARAAGVRGLLDKPVLDRHMVSALKKLLSLPA</sequence>
<keyword evidence="5" id="KW-1185">Reference proteome</keyword>
<dbReference type="InterPro" id="IPR001789">
    <property type="entry name" value="Sig_transdc_resp-reg_receiver"/>
</dbReference>
<evidence type="ECO:0000313" key="5">
    <source>
        <dbReference type="Proteomes" id="UP000241421"/>
    </source>
</evidence>
<keyword evidence="1" id="KW-0597">Phosphoprotein</keyword>
<evidence type="ECO:0000259" key="3">
    <source>
        <dbReference type="PROSITE" id="PS50110"/>
    </source>
</evidence>
<reference evidence="4 5" key="1">
    <citation type="submission" date="2018-04" db="EMBL/GenBank/DDBJ databases">
        <title>Massilia violaceinigra sp. nov., a novel purple-pigmented bacterium isolated from Tianshan glacier, Xinjiang, China.</title>
        <authorList>
            <person name="Wang H."/>
        </authorList>
    </citation>
    <scope>NUCLEOTIDE SEQUENCE [LARGE SCALE GENOMIC DNA]</scope>
    <source>
        <strain evidence="4 5">B448-2</strain>
    </source>
</reference>
<dbReference type="RefSeq" id="WP_106756298.1">
    <property type="nucleotide sequence ID" value="NZ_PXWF02000062.1"/>
</dbReference>
<dbReference type="PANTHER" id="PTHR44591:SF3">
    <property type="entry name" value="RESPONSE REGULATORY DOMAIN-CONTAINING PROTEIN"/>
    <property type="match status" value="1"/>
</dbReference>
<dbReference type="InterPro" id="IPR050595">
    <property type="entry name" value="Bact_response_regulator"/>
</dbReference>
<evidence type="ECO:0000313" key="4">
    <source>
        <dbReference type="EMBL" id="PWF54915.1"/>
    </source>
</evidence>
<dbReference type="Proteomes" id="UP000241421">
    <property type="component" value="Unassembled WGS sequence"/>
</dbReference>
<dbReference type="EMBL" id="PXWF02000062">
    <property type="protein sequence ID" value="PWF54915.1"/>
    <property type="molecule type" value="Genomic_DNA"/>
</dbReference>
<comment type="caution">
    <text evidence="2">Lacks conserved residue(s) required for the propagation of feature annotation.</text>
</comment>
<feature type="domain" description="Response regulatory" evidence="3">
    <location>
        <begin position="155"/>
        <end position="271"/>
    </location>
</feature>
<comment type="caution">
    <text evidence="4">The sequence shown here is derived from an EMBL/GenBank/DDBJ whole genome shotgun (WGS) entry which is preliminary data.</text>
</comment>
<dbReference type="Gene3D" id="3.40.50.2300">
    <property type="match status" value="1"/>
</dbReference>
<evidence type="ECO:0000256" key="2">
    <source>
        <dbReference type="PROSITE-ProRule" id="PRU00169"/>
    </source>
</evidence>
<dbReference type="AlphaFoldDB" id="A0A2U2I5J9"/>